<feature type="binding site" evidence="17">
    <location>
        <position position="264"/>
    </location>
    <ligand>
        <name>(6S)-NADPHX</name>
        <dbReference type="ChEBI" id="CHEBI:64076"/>
    </ligand>
</feature>
<dbReference type="NCBIfam" id="TIGR00196">
    <property type="entry name" value="yjeF_cterm"/>
    <property type="match status" value="1"/>
</dbReference>
<dbReference type="Gene3D" id="3.40.1190.20">
    <property type="match status" value="1"/>
</dbReference>
<comment type="function">
    <text evidence="14 19">Bifunctional enzyme that catalyzes the epimerization of the S- and R-forms of NAD(P)HX and the dehydration of the S-form of NAD(P)HX at the expense of ADP, which is converted to AMP. This allows the repair of both epimers of NAD(P)HX, a damaged form of NAD(P)H that is a result of enzymatic or heat-dependent hydration.</text>
</comment>
<dbReference type="SUPFAM" id="SSF64153">
    <property type="entry name" value="YjeF N-terminal domain-like"/>
    <property type="match status" value="1"/>
</dbReference>
<evidence type="ECO:0000256" key="15">
    <source>
        <dbReference type="ARBA" id="ARBA00048238"/>
    </source>
</evidence>
<comment type="function">
    <text evidence="17">Catalyzes the dehydration of the S-form of NAD(P)HX at the expense of ADP, which is converted to AMP. Together with NAD(P)HX epimerase, which catalyzes the epimerization of the S- and R-forms, the enzyme allows the repair of both epimers of NAD(P)HX, a damaged form of NAD(P)H that is a result of enzymatic or heat-dependent hydration.</text>
</comment>
<dbReference type="PIRSF" id="PIRSF017184">
    <property type="entry name" value="Nnr"/>
    <property type="match status" value="1"/>
</dbReference>
<feature type="binding site" evidence="17">
    <location>
        <position position="386"/>
    </location>
    <ligand>
        <name>(6S)-NADPHX</name>
        <dbReference type="ChEBI" id="CHEBI:64076"/>
    </ligand>
</feature>
<dbReference type="InterPro" id="IPR030677">
    <property type="entry name" value="Nnr"/>
</dbReference>
<dbReference type="GO" id="GO:0046496">
    <property type="term" value="P:nicotinamide nucleotide metabolic process"/>
    <property type="evidence" value="ECO:0007669"/>
    <property type="project" value="UniProtKB-UniRule"/>
</dbReference>
<feature type="domain" description="YjeF C-terminal" evidence="20">
    <location>
        <begin position="229"/>
        <end position="512"/>
    </location>
</feature>
<dbReference type="InterPro" id="IPR029056">
    <property type="entry name" value="Ribokinase-like"/>
</dbReference>
<comment type="cofactor">
    <cofactor evidence="18 19">
        <name>K(+)</name>
        <dbReference type="ChEBI" id="CHEBI:29103"/>
    </cofactor>
    <text evidence="18 19">Binds 1 potassium ion per subunit.</text>
</comment>
<dbReference type="Gene3D" id="3.40.50.10260">
    <property type="entry name" value="YjeF N-terminal domain"/>
    <property type="match status" value="1"/>
</dbReference>
<comment type="catalytic activity">
    <reaction evidence="1 18 19">
        <text>(6R)-NADHX = (6S)-NADHX</text>
        <dbReference type="Rhea" id="RHEA:32215"/>
        <dbReference type="ChEBI" id="CHEBI:64074"/>
        <dbReference type="ChEBI" id="CHEBI:64075"/>
        <dbReference type="EC" id="5.1.99.6"/>
    </reaction>
</comment>
<gene>
    <name evidence="18" type="primary">nnrE</name>
    <name evidence="17" type="synonym">nnrD</name>
    <name evidence="22" type="ORF">SAMN05444373_102319</name>
</gene>
<feature type="binding site" evidence="17">
    <location>
        <position position="334"/>
    </location>
    <ligand>
        <name>(6S)-NADPHX</name>
        <dbReference type="ChEBI" id="CHEBI:64076"/>
    </ligand>
</feature>
<dbReference type="GO" id="GO:0110051">
    <property type="term" value="P:metabolite repair"/>
    <property type="evidence" value="ECO:0007669"/>
    <property type="project" value="TreeGrafter"/>
</dbReference>
<keyword evidence="8 17" id="KW-0521">NADP</keyword>
<evidence type="ECO:0000256" key="5">
    <source>
        <dbReference type="ARBA" id="ARBA00022723"/>
    </source>
</evidence>
<name>A0A1M6GDW0_9FIRM</name>
<dbReference type="PROSITE" id="PS01050">
    <property type="entry name" value="YJEF_C_2"/>
    <property type="match status" value="1"/>
</dbReference>
<keyword evidence="23" id="KW-1185">Reference proteome</keyword>
<dbReference type="AlphaFoldDB" id="A0A1M6GDW0"/>
<dbReference type="InterPro" id="IPR036652">
    <property type="entry name" value="YjeF_N_dom_sf"/>
</dbReference>
<dbReference type="Pfam" id="PF01256">
    <property type="entry name" value="Carb_kinase"/>
    <property type="match status" value="1"/>
</dbReference>
<evidence type="ECO:0000256" key="19">
    <source>
        <dbReference type="PIRNR" id="PIRNR017184"/>
    </source>
</evidence>
<evidence type="ECO:0000256" key="8">
    <source>
        <dbReference type="ARBA" id="ARBA00022857"/>
    </source>
</evidence>
<evidence type="ECO:0000256" key="16">
    <source>
        <dbReference type="ARBA" id="ARBA00049209"/>
    </source>
</evidence>
<dbReference type="PANTHER" id="PTHR12592:SF0">
    <property type="entry name" value="ATP-DEPENDENT (S)-NAD(P)H-HYDRATE DEHYDRATASE"/>
    <property type="match status" value="1"/>
</dbReference>
<feature type="binding site" evidence="18">
    <location>
        <begin position="134"/>
        <end position="140"/>
    </location>
    <ligand>
        <name>(6S)-NADPHX</name>
        <dbReference type="ChEBI" id="CHEBI:64076"/>
    </ligand>
</feature>
<feature type="domain" description="YjeF N-terminal" evidence="21">
    <location>
        <begin position="9"/>
        <end position="220"/>
    </location>
</feature>
<proteinExistence type="inferred from homology"/>
<comment type="similarity">
    <text evidence="3 19">In the N-terminal section; belongs to the NnrE/AIBP family.</text>
</comment>
<dbReference type="EMBL" id="FQZP01000023">
    <property type="protein sequence ID" value="SHJ08099.1"/>
    <property type="molecule type" value="Genomic_DNA"/>
</dbReference>
<comment type="function">
    <text evidence="18">Catalyzes the epimerization of the S- and R-forms of NAD(P)HX, a damaged form of NAD(P)H that is a result of enzymatic or heat-dependent hydration. This is a prerequisite for the S-specific NAD(P)H-hydrate dehydratase to allow the repair of both epimers of NAD(P)HX.</text>
</comment>
<evidence type="ECO:0000256" key="2">
    <source>
        <dbReference type="ARBA" id="ARBA00000909"/>
    </source>
</evidence>
<accession>A0A1M6GDW0</accession>
<dbReference type="GO" id="GO:0052855">
    <property type="term" value="F:ADP-dependent NAD(P)H-hydrate dehydratase activity"/>
    <property type="evidence" value="ECO:0007669"/>
    <property type="project" value="UniProtKB-UniRule"/>
</dbReference>
<dbReference type="InterPro" id="IPR004443">
    <property type="entry name" value="YjeF_N_dom"/>
</dbReference>
<evidence type="ECO:0000313" key="22">
    <source>
        <dbReference type="EMBL" id="SHJ08099.1"/>
    </source>
</evidence>
<evidence type="ECO:0000256" key="6">
    <source>
        <dbReference type="ARBA" id="ARBA00022741"/>
    </source>
</evidence>
<evidence type="ECO:0000256" key="1">
    <source>
        <dbReference type="ARBA" id="ARBA00000013"/>
    </source>
</evidence>
<keyword evidence="6 17" id="KW-0547">Nucleotide-binding</keyword>
<comment type="catalytic activity">
    <reaction evidence="15 17 19">
        <text>(6S)-NADHX + ADP = AMP + phosphate + NADH + H(+)</text>
        <dbReference type="Rhea" id="RHEA:32223"/>
        <dbReference type="ChEBI" id="CHEBI:15378"/>
        <dbReference type="ChEBI" id="CHEBI:43474"/>
        <dbReference type="ChEBI" id="CHEBI:57945"/>
        <dbReference type="ChEBI" id="CHEBI:64074"/>
        <dbReference type="ChEBI" id="CHEBI:456215"/>
        <dbReference type="ChEBI" id="CHEBI:456216"/>
        <dbReference type="EC" id="4.2.1.136"/>
    </reaction>
</comment>
<evidence type="ECO:0000256" key="18">
    <source>
        <dbReference type="HAMAP-Rule" id="MF_01966"/>
    </source>
</evidence>
<reference evidence="22 23" key="1">
    <citation type="submission" date="2016-11" db="EMBL/GenBank/DDBJ databases">
        <authorList>
            <person name="Varghese N."/>
            <person name="Submissions S."/>
        </authorList>
    </citation>
    <scope>NUCLEOTIDE SEQUENCE [LARGE SCALE GENOMIC DNA]</scope>
    <source>
        <strain evidence="22 23">DSM 19027</strain>
    </source>
</reference>
<evidence type="ECO:0000256" key="11">
    <source>
        <dbReference type="ARBA" id="ARBA00023235"/>
    </source>
</evidence>
<comment type="similarity">
    <text evidence="18">Belongs to the NnrE/AIBP family.</text>
</comment>
<dbReference type="Proteomes" id="UP000324781">
    <property type="component" value="Unassembled WGS sequence"/>
</dbReference>
<comment type="catalytic activity">
    <reaction evidence="16 17 19">
        <text>(6S)-NADPHX + ADP = AMP + phosphate + NADPH + H(+)</text>
        <dbReference type="Rhea" id="RHEA:32235"/>
        <dbReference type="ChEBI" id="CHEBI:15378"/>
        <dbReference type="ChEBI" id="CHEBI:43474"/>
        <dbReference type="ChEBI" id="CHEBI:57783"/>
        <dbReference type="ChEBI" id="CHEBI:64076"/>
        <dbReference type="ChEBI" id="CHEBI:456215"/>
        <dbReference type="ChEBI" id="CHEBI:456216"/>
        <dbReference type="EC" id="4.2.1.136"/>
    </reaction>
</comment>
<keyword evidence="10 17" id="KW-0520">NAD</keyword>
<comment type="catalytic activity">
    <reaction evidence="2 18 19">
        <text>(6R)-NADPHX = (6S)-NADPHX</text>
        <dbReference type="Rhea" id="RHEA:32227"/>
        <dbReference type="ChEBI" id="CHEBI:64076"/>
        <dbReference type="ChEBI" id="CHEBI:64077"/>
        <dbReference type="EC" id="5.1.99.6"/>
    </reaction>
</comment>
<keyword evidence="12 17" id="KW-0456">Lyase</keyword>
<dbReference type="RefSeq" id="WP_149678723.1">
    <property type="nucleotide sequence ID" value="NZ_FQZP01000023.1"/>
</dbReference>
<dbReference type="InterPro" id="IPR017953">
    <property type="entry name" value="Carbohydrate_kinase_pred_CS"/>
</dbReference>
<evidence type="ECO:0000256" key="17">
    <source>
        <dbReference type="HAMAP-Rule" id="MF_01965"/>
    </source>
</evidence>
<keyword evidence="5 18" id="KW-0479">Metal-binding</keyword>
<dbReference type="HAMAP" id="MF_01966">
    <property type="entry name" value="NADHX_epimerase"/>
    <property type="match status" value="1"/>
</dbReference>
<dbReference type="EC" id="5.1.99.6" evidence="19"/>
<dbReference type="EC" id="4.2.1.136" evidence="19"/>
<comment type="caution">
    <text evidence="18">Lacks conserved residue(s) required for the propagation of feature annotation.</text>
</comment>
<evidence type="ECO:0000256" key="7">
    <source>
        <dbReference type="ARBA" id="ARBA00022840"/>
    </source>
</evidence>
<evidence type="ECO:0000256" key="4">
    <source>
        <dbReference type="ARBA" id="ARBA00009524"/>
    </source>
</evidence>
<comment type="subunit">
    <text evidence="17">Homotetramer.</text>
</comment>
<evidence type="ECO:0000256" key="13">
    <source>
        <dbReference type="ARBA" id="ARBA00023268"/>
    </source>
</evidence>
<dbReference type="GO" id="GO:0046872">
    <property type="term" value="F:metal ion binding"/>
    <property type="evidence" value="ECO:0007669"/>
    <property type="project" value="UniProtKB-UniRule"/>
</dbReference>
<protein>
    <recommendedName>
        <fullName evidence="19">Bifunctional NAD(P)H-hydrate repair enzyme</fullName>
    </recommendedName>
    <alternativeName>
        <fullName evidence="19">Nicotinamide nucleotide repair protein</fullName>
    </alternativeName>
    <domain>
        <recommendedName>
            <fullName evidence="19">ADP-dependent (S)-NAD(P)H-hydrate dehydratase</fullName>
            <ecNumber evidence="19">4.2.1.136</ecNumber>
        </recommendedName>
        <alternativeName>
            <fullName evidence="19">ADP-dependent NAD(P)HX dehydratase</fullName>
        </alternativeName>
    </domain>
    <domain>
        <recommendedName>
            <fullName evidence="19">NAD(P)H-hydrate epimerase</fullName>
            <ecNumber evidence="19">5.1.99.6</ecNumber>
        </recommendedName>
    </domain>
</protein>
<dbReference type="GO" id="GO:0005524">
    <property type="term" value="F:ATP binding"/>
    <property type="evidence" value="ECO:0007669"/>
    <property type="project" value="UniProtKB-UniRule"/>
</dbReference>
<keyword evidence="13" id="KW-0511">Multifunctional enzyme</keyword>
<evidence type="ECO:0000259" key="20">
    <source>
        <dbReference type="PROSITE" id="PS51383"/>
    </source>
</evidence>
<evidence type="ECO:0000256" key="14">
    <source>
        <dbReference type="ARBA" id="ARBA00025153"/>
    </source>
</evidence>
<dbReference type="SUPFAM" id="SSF53613">
    <property type="entry name" value="Ribokinase-like"/>
    <property type="match status" value="1"/>
</dbReference>
<feature type="binding site" evidence="17">
    <location>
        <position position="453"/>
    </location>
    <ligand>
        <name>(6S)-NADPHX</name>
        <dbReference type="ChEBI" id="CHEBI:64076"/>
    </ligand>
</feature>
<dbReference type="CDD" id="cd01171">
    <property type="entry name" value="YXKO-related"/>
    <property type="match status" value="1"/>
</dbReference>
<sequence length="516" mass="54070">MKLITPEQMRRIDREAIERIGIPGVVLMENAAFQVSMKAAEILTERNGRRVLIVAGGGNNGGDAFAVARHLLAMGYSVCVYTLSPPDALRGDAAVNANILRNMGFDMELLEPASLERFAQNCSQADLVIDGLFGTGLNRDVEGVARDAIECINQHAACTLSIDIPSGIDGLTGRICGSCVRADYTVTFFLPKVGMVQYPAKAFLGELTVADISIPYALTDNMETCELTEGEAVLQILPPRPEDAHKGTFGKVLILAGSSNMPGAAALSAQAAYRTGTGLVRMAVPQDIISVLAARVPEAVYAPMDSRCGHMFCEDNNGLRKLMEASDAVLAGPGLSCCEDTYELILQVIQDCRKPLVLDADALNVIARNDTEVLSRLKCEAIITPHPAEMARLLGTSIECVQSDRIGTAKSFAEEYGLTVVLKGAGTVIAGPDGRVSINPTGNSGMATAGSGDVLAGMIVSLLGQSVPPYEAAVAGAYLHGLAGDLAAGEKGAASMTASDISDRIGAAIQALSVNK</sequence>
<feature type="binding site" evidence="18">
    <location>
        <position position="130"/>
    </location>
    <ligand>
        <name>K(+)</name>
        <dbReference type="ChEBI" id="CHEBI:29103"/>
    </ligand>
</feature>
<keyword evidence="7 17" id="KW-0067">ATP-binding</keyword>
<evidence type="ECO:0000256" key="10">
    <source>
        <dbReference type="ARBA" id="ARBA00023027"/>
    </source>
</evidence>
<evidence type="ECO:0000259" key="21">
    <source>
        <dbReference type="PROSITE" id="PS51385"/>
    </source>
</evidence>
<comment type="cofactor">
    <cofactor evidence="17">
        <name>Mg(2+)</name>
        <dbReference type="ChEBI" id="CHEBI:18420"/>
    </cofactor>
</comment>
<comment type="similarity">
    <text evidence="17">Belongs to the NnrD/CARKD family.</text>
</comment>
<feature type="binding site" evidence="18">
    <location>
        <position position="166"/>
    </location>
    <ligand>
        <name>K(+)</name>
        <dbReference type="ChEBI" id="CHEBI:29103"/>
    </ligand>
</feature>
<evidence type="ECO:0000256" key="3">
    <source>
        <dbReference type="ARBA" id="ARBA00006001"/>
    </source>
</evidence>
<feature type="binding site" evidence="18">
    <location>
        <begin position="59"/>
        <end position="63"/>
    </location>
    <ligand>
        <name>(6S)-NADPHX</name>
        <dbReference type="ChEBI" id="CHEBI:64076"/>
    </ligand>
</feature>
<feature type="binding site" evidence="18">
    <location>
        <position position="60"/>
    </location>
    <ligand>
        <name>K(+)</name>
        <dbReference type="ChEBI" id="CHEBI:29103"/>
    </ligand>
</feature>
<feature type="binding site" evidence="17">
    <location>
        <begin position="423"/>
        <end position="427"/>
    </location>
    <ligand>
        <name>AMP</name>
        <dbReference type="ChEBI" id="CHEBI:456215"/>
    </ligand>
</feature>
<dbReference type="PROSITE" id="PS51385">
    <property type="entry name" value="YJEF_N"/>
    <property type="match status" value="1"/>
</dbReference>
<feature type="binding site" evidence="18">
    <location>
        <position position="163"/>
    </location>
    <ligand>
        <name>(6S)-NADPHX</name>
        <dbReference type="ChEBI" id="CHEBI:64076"/>
    </ligand>
</feature>
<comment type="similarity">
    <text evidence="4 19">In the C-terminal section; belongs to the NnrD/CARKD family.</text>
</comment>
<dbReference type="Pfam" id="PF03853">
    <property type="entry name" value="YjeF_N"/>
    <property type="match status" value="1"/>
</dbReference>
<dbReference type="GO" id="GO:0052856">
    <property type="term" value="F:NAD(P)HX epimerase activity"/>
    <property type="evidence" value="ECO:0007669"/>
    <property type="project" value="UniProtKB-UniRule"/>
</dbReference>
<evidence type="ECO:0000256" key="12">
    <source>
        <dbReference type="ARBA" id="ARBA00023239"/>
    </source>
</evidence>
<dbReference type="OrthoDB" id="9806925at2"/>
<keyword evidence="11 18" id="KW-0413">Isomerase</keyword>
<dbReference type="InterPro" id="IPR000631">
    <property type="entry name" value="CARKD"/>
</dbReference>
<keyword evidence="9 18" id="KW-0630">Potassium</keyword>
<feature type="binding site" evidence="17">
    <location>
        <position position="452"/>
    </location>
    <ligand>
        <name>AMP</name>
        <dbReference type="ChEBI" id="CHEBI:456215"/>
    </ligand>
</feature>
<dbReference type="PROSITE" id="PS51383">
    <property type="entry name" value="YJEF_C_3"/>
    <property type="match status" value="1"/>
</dbReference>
<evidence type="ECO:0000256" key="9">
    <source>
        <dbReference type="ARBA" id="ARBA00022958"/>
    </source>
</evidence>
<evidence type="ECO:0000313" key="23">
    <source>
        <dbReference type="Proteomes" id="UP000324781"/>
    </source>
</evidence>
<dbReference type="NCBIfam" id="TIGR00197">
    <property type="entry name" value="yjeF_nterm"/>
    <property type="match status" value="1"/>
</dbReference>
<organism evidence="22 23">
    <name type="scientific">Thermoclostridium caenicola</name>
    <dbReference type="NCBI Taxonomy" id="659425"/>
    <lineage>
        <taxon>Bacteria</taxon>
        <taxon>Bacillati</taxon>
        <taxon>Bacillota</taxon>
        <taxon>Clostridia</taxon>
        <taxon>Eubacteriales</taxon>
        <taxon>Oscillospiraceae</taxon>
        <taxon>Thermoclostridium</taxon>
    </lineage>
</organism>
<dbReference type="PANTHER" id="PTHR12592">
    <property type="entry name" value="ATP-DEPENDENT (S)-NAD(P)H-HYDRATE DEHYDRATASE FAMILY MEMBER"/>
    <property type="match status" value="1"/>
</dbReference>
<dbReference type="HAMAP" id="MF_01965">
    <property type="entry name" value="NADHX_dehydratase"/>
    <property type="match status" value="1"/>
</dbReference>